<proteinExistence type="predicted"/>
<dbReference type="InterPro" id="IPR037053">
    <property type="entry name" value="Phage_tail_collar_dom_sf"/>
</dbReference>
<protein>
    <recommendedName>
        <fullName evidence="1">Phage tail collar domain-containing protein</fullName>
    </recommendedName>
</protein>
<evidence type="ECO:0000259" key="1">
    <source>
        <dbReference type="Pfam" id="PF07484"/>
    </source>
</evidence>
<dbReference type="OrthoDB" id="9810174at2"/>
<evidence type="ECO:0000313" key="3">
    <source>
        <dbReference type="Proteomes" id="UP000036850"/>
    </source>
</evidence>
<dbReference type="InterPro" id="IPR011083">
    <property type="entry name" value="Phage_tail_collar_dom"/>
</dbReference>
<name>A0A0L0ENS5_9GAMM</name>
<sequence>MAADSFLGEMMPFTGNFAVRNFAECIGQTISISQNTALYSLTSTFYGGDGRSNFALPDLRGRTPVSYGQSPGQSNYTIGQKAGSELITLTTEHLPAHSHSATATVAIDHSVTPTLQVASNTANTRVPNVGSFIGSPQGQDSFFLPNGFESAQLTDIQGPEIEVTAKQTSATVTVDDAGAGQPLSLLSPLTVVNWQTCIQGLYPSRA</sequence>
<evidence type="ECO:0000313" key="2">
    <source>
        <dbReference type="EMBL" id="KNC66122.1"/>
    </source>
</evidence>
<organism evidence="2 3">
    <name type="scientific">Pseudoalteromonas rubra</name>
    <dbReference type="NCBI Taxonomy" id="43658"/>
    <lineage>
        <taxon>Bacteria</taxon>
        <taxon>Pseudomonadati</taxon>
        <taxon>Pseudomonadota</taxon>
        <taxon>Gammaproteobacteria</taxon>
        <taxon>Alteromonadales</taxon>
        <taxon>Pseudoalteromonadaceae</taxon>
        <taxon>Pseudoalteromonas</taxon>
    </lineage>
</organism>
<feature type="domain" description="Phage tail collar" evidence="1">
    <location>
        <begin position="8"/>
        <end position="64"/>
    </location>
</feature>
<gene>
    <name evidence="2" type="ORF">AC626_18915</name>
</gene>
<dbReference type="Gene3D" id="3.90.1340.10">
    <property type="entry name" value="Phage tail collar domain"/>
    <property type="match status" value="1"/>
</dbReference>
<dbReference type="PATRIC" id="fig|43658.6.peg.3300"/>
<dbReference type="Pfam" id="PF07484">
    <property type="entry name" value="Collar"/>
    <property type="match status" value="1"/>
</dbReference>
<reference evidence="3" key="1">
    <citation type="submission" date="2015-07" db="EMBL/GenBank/DDBJ databases">
        <title>Draft genome sequence of a Pseudoalteromonas rubra strain, OCN096, isolated from Kaneohe Bay, Oahu, Hawaii.</title>
        <authorList>
            <person name="Beurmann S."/>
            <person name="Ushijima B."/>
            <person name="Belcaid M."/>
            <person name="Callahan S.M."/>
            <person name="Aeby G.S."/>
        </authorList>
    </citation>
    <scope>NUCLEOTIDE SEQUENCE [LARGE SCALE GENOMIC DNA]</scope>
    <source>
        <strain evidence="3">OCN096</strain>
    </source>
</reference>
<dbReference type="SUPFAM" id="SSF88874">
    <property type="entry name" value="Receptor-binding domain of short tail fibre protein gp12"/>
    <property type="match status" value="1"/>
</dbReference>
<dbReference type="Proteomes" id="UP000036850">
    <property type="component" value="Unassembled WGS sequence"/>
</dbReference>
<dbReference type="AlphaFoldDB" id="A0A0L0ENS5"/>
<comment type="caution">
    <text evidence="2">The sequence shown here is derived from an EMBL/GenBank/DDBJ whole genome shotgun (WGS) entry which is preliminary data.</text>
</comment>
<accession>A0A0L0ENS5</accession>
<dbReference type="EMBL" id="LFZX01000184">
    <property type="protein sequence ID" value="KNC66122.1"/>
    <property type="molecule type" value="Genomic_DNA"/>
</dbReference>